<protein>
    <submittedName>
        <fullName evidence="4">Acetylxylan esterase</fullName>
    </submittedName>
</protein>
<feature type="active site" description="Charge relay system" evidence="1">
    <location>
        <position position="309"/>
    </location>
</feature>
<feature type="binding site" evidence="2">
    <location>
        <position position="92"/>
    </location>
    <ligand>
        <name>substrate</name>
    </ligand>
</feature>
<evidence type="ECO:0000313" key="5">
    <source>
        <dbReference type="Proteomes" id="UP000466104"/>
    </source>
</evidence>
<feature type="active site" description="Nucleophile" evidence="1">
    <location>
        <position position="186"/>
    </location>
</feature>
<evidence type="ECO:0000256" key="1">
    <source>
        <dbReference type="PIRSR" id="PIRSR639069-1"/>
    </source>
</evidence>
<dbReference type="RefSeq" id="WP_154561628.1">
    <property type="nucleotide sequence ID" value="NZ_VUMG01000001.1"/>
</dbReference>
<comment type="caution">
    <text evidence="4">The sequence shown here is derived from an EMBL/GenBank/DDBJ whole genome shotgun (WGS) entry which is preliminary data.</text>
</comment>
<evidence type="ECO:0000313" key="4">
    <source>
        <dbReference type="EMBL" id="MSS44952.1"/>
    </source>
</evidence>
<dbReference type="Pfam" id="PF05448">
    <property type="entry name" value="AXE1"/>
    <property type="match status" value="1"/>
</dbReference>
<name>A0A7K0J4V5_9ACTN</name>
<organism evidence="4 5">
    <name type="scientific">Cutibacterium porci</name>
    <dbReference type="NCBI Taxonomy" id="2605781"/>
    <lineage>
        <taxon>Bacteria</taxon>
        <taxon>Bacillati</taxon>
        <taxon>Actinomycetota</taxon>
        <taxon>Actinomycetes</taxon>
        <taxon>Propionibacteriales</taxon>
        <taxon>Propionibacteriaceae</taxon>
        <taxon>Cutibacterium</taxon>
    </lineage>
</organism>
<dbReference type="AlphaFoldDB" id="A0A7K0J4V5"/>
<dbReference type="EMBL" id="VUMG01000001">
    <property type="protein sequence ID" value="MSS44952.1"/>
    <property type="molecule type" value="Genomic_DNA"/>
</dbReference>
<dbReference type="SUPFAM" id="SSF53474">
    <property type="entry name" value="alpha/beta-Hydrolases"/>
    <property type="match status" value="1"/>
</dbReference>
<proteinExistence type="predicted"/>
<evidence type="ECO:0000259" key="3">
    <source>
        <dbReference type="Pfam" id="PF05448"/>
    </source>
</evidence>
<sequence>MPLTDMDIDEARNYRPNVPEPEDFDSFWAETLDEHAGIRHDLTAEPFDNRQALIDTWDLSWTGYQGSRVRGWLHAPAGVKGPLPLVIEFVGYSGSRGVPIGSAFAAAGYAHIIVDPRGQGWGHPTLTENCPDSHDGSGAPGFMTHSLSDPHGHYYRRLFVDDFRCLQAAREMELIDPTKIVVLGHSQGGGQAIAVSGLAAMRGIKLAGAFVDAPFLCHIRRSCNIAMEGPYLEVVRYLNAHPSLCAHAFKTLGHFDGLHFARRARTASWFSVGMMDQVVPPSSVWAAYNAWGDGMVADKQIVAYPFAGHAAGEDVQLWNQLGVMAQLFS</sequence>
<dbReference type="InterPro" id="IPR039069">
    <property type="entry name" value="CE7"/>
</dbReference>
<dbReference type="Gene3D" id="3.40.50.1820">
    <property type="entry name" value="alpha/beta hydrolase"/>
    <property type="match status" value="1"/>
</dbReference>
<feature type="active site" description="Charge relay system" evidence="1">
    <location>
        <position position="276"/>
    </location>
</feature>
<feature type="domain" description="Acetyl xylan esterase" evidence="3">
    <location>
        <begin position="1"/>
        <end position="315"/>
    </location>
</feature>
<dbReference type="Proteomes" id="UP000466104">
    <property type="component" value="Unassembled WGS sequence"/>
</dbReference>
<keyword evidence="5" id="KW-1185">Reference proteome</keyword>
<accession>A0A7K0J4V5</accession>
<evidence type="ECO:0000256" key="2">
    <source>
        <dbReference type="PIRSR" id="PIRSR639069-2"/>
    </source>
</evidence>
<gene>
    <name evidence="4" type="ORF">FYJ43_02570</name>
</gene>
<dbReference type="InterPro" id="IPR008391">
    <property type="entry name" value="AXE1_dom"/>
</dbReference>
<reference evidence="4 5" key="1">
    <citation type="submission" date="2019-08" db="EMBL/GenBank/DDBJ databases">
        <title>In-depth cultivation of the pig gut microbiome towards novel bacterial diversity and tailored functional studies.</title>
        <authorList>
            <person name="Wylensek D."/>
            <person name="Hitch T.C.A."/>
            <person name="Clavel T."/>
        </authorList>
    </citation>
    <scope>NUCLEOTIDE SEQUENCE [LARGE SCALE GENOMIC DNA]</scope>
    <source>
        <strain evidence="4 5">WCA-380-WT-3A</strain>
    </source>
</reference>
<dbReference type="InterPro" id="IPR029058">
    <property type="entry name" value="AB_hydrolase_fold"/>
</dbReference>
<dbReference type="PANTHER" id="PTHR40111:SF1">
    <property type="entry name" value="CEPHALOSPORIN-C DEACETYLASE"/>
    <property type="match status" value="1"/>
</dbReference>
<dbReference type="GO" id="GO:0052689">
    <property type="term" value="F:carboxylic ester hydrolase activity"/>
    <property type="evidence" value="ECO:0007669"/>
    <property type="project" value="TreeGrafter"/>
</dbReference>
<dbReference type="PANTHER" id="PTHR40111">
    <property type="entry name" value="CEPHALOSPORIN-C DEACETYLASE"/>
    <property type="match status" value="1"/>
</dbReference>
<dbReference type="GO" id="GO:0005976">
    <property type="term" value="P:polysaccharide metabolic process"/>
    <property type="evidence" value="ECO:0007669"/>
    <property type="project" value="TreeGrafter"/>
</dbReference>